<dbReference type="InterPro" id="IPR050091">
    <property type="entry name" value="PKS_NRPS_Biosynth_Enz"/>
</dbReference>
<evidence type="ECO:0000256" key="1">
    <source>
        <dbReference type="ARBA" id="ARBA00022679"/>
    </source>
</evidence>
<evidence type="ECO:0000256" key="2">
    <source>
        <dbReference type="PROSITE-ProRule" id="PRU01363"/>
    </source>
</evidence>
<dbReference type="InterPro" id="IPR036291">
    <property type="entry name" value="NAD(P)-bd_dom_sf"/>
</dbReference>
<dbReference type="CDD" id="cd08953">
    <property type="entry name" value="KR_2_SDR_x"/>
    <property type="match status" value="1"/>
</dbReference>
<evidence type="ECO:0000313" key="4">
    <source>
        <dbReference type="EMBL" id="MBW4671224.1"/>
    </source>
</evidence>
<dbReference type="GO" id="GO:0006633">
    <property type="term" value="P:fatty acid biosynthetic process"/>
    <property type="evidence" value="ECO:0007669"/>
    <property type="project" value="TreeGrafter"/>
</dbReference>
<dbReference type="InterPro" id="IPR057326">
    <property type="entry name" value="KR_dom"/>
</dbReference>
<dbReference type="Gene3D" id="3.10.129.110">
    <property type="entry name" value="Polyketide synthase dehydratase"/>
    <property type="match status" value="1"/>
</dbReference>
<dbReference type="Pfam" id="PF14765">
    <property type="entry name" value="PS-DH"/>
    <property type="match status" value="1"/>
</dbReference>
<dbReference type="Gene3D" id="3.40.50.720">
    <property type="entry name" value="NAD(P)-binding Rossmann-like Domain"/>
    <property type="match status" value="1"/>
</dbReference>
<reference evidence="4" key="2">
    <citation type="journal article" date="2022" name="Microbiol. Resour. Announc.">
        <title>Metagenome Sequencing to Explore Phylogenomics of Terrestrial Cyanobacteria.</title>
        <authorList>
            <person name="Ward R.D."/>
            <person name="Stajich J.E."/>
            <person name="Johansen J.R."/>
            <person name="Huntemann M."/>
            <person name="Clum A."/>
            <person name="Foster B."/>
            <person name="Foster B."/>
            <person name="Roux S."/>
            <person name="Palaniappan K."/>
            <person name="Varghese N."/>
            <person name="Mukherjee S."/>
            <person name="Reddy T.B.K."/>
            <person name="Daum C."/>
            <person name="Copeland A."/>
            <person name="Chen I.A."/>
            <person name="Ivanova N.N."/>
            <person name="Kyrpides N.C."/>
            <person name="Shapiro N."/>
            <person name="Eloe-Fadrosh E.A."/>
            <person name="Pietrasiak N."/>
        </authorList>
    </citation>
    <scope>NUCLEOTIDE SEQUENCE</scope>
    <source>
        <strain evidence="4">GSE-NOS-MK-12-04C</strain>
    </source>
</reference>
<dbReference type="SMART" id="SM00822">
    <property type="entry name" value="PKS_KR"/>
    <property type="match status" value="1"/>
</dbReference>
<dbReference type="GO" id="GO:0004312">
    <property type="term" value="F:fatty acid synthase activity"/>
    <property type="evidence" value="ECO:0007669"/>
    <property type="project" value="TreeGrafter"/>
</dbReference>
<feature type="active site" description="Proton donor; for dehydratase activity" evidence="2">
    <location>
        <position position="491"/>
    </location>
</feature>
<dbReference type="PROSITE" id="PS52019">
    <property type="entry name" value="PKS_MFAS_DH"/>
    <property type="match status" value="1"/>
</dbReference>
<protein>
    <submittedName>
        <fullName evidence="4">SDR family NAD(P)-dependent oxidoreductase</fullName>
    </submittedName>
</protein>
<gene>
    <name evidence="4" type="ORF">KME60_28325</name>
</gene>
<comment type="caution">
    <text evidence="4">The sequence shown here is derived from an EMBL/GenBank/DDBJ whole genome shotgun (WGS) entry which is preliminary data.</text>
</comment>
<dbReference type="PANTHER" id="PTHR43775">
    <property type="entry name" value="FATTY ACID SYNTHASE"/>
    <property type="match status" value="1"/>
</dbReference>
<dbReference type="InterPro" id="IPR013968">
    <property type="entry name" value="PKS_KR"/>
</dbReference>
<evidence type="ECO:0000313" key="5">
    <source>
        <dbReference type="Proteomes" id="UP000729701"/>
    </source>
</evidence>
<organism evidence="4 5">
    <name type="scientific">Cyanomargarita calcarea GSE-NOS-MK-12-04C</name>
    <dbReference type="NCBI Taxonomy" id="2839659"/>
    <lineage>
        <taxon>Bacteria</taxon>
        <taxon>Bacillati</taxon>
        <taxon>Cyanobacteriota</taxon>
        <taxon>Cyanophyceae</taxon>
        <taxon>Nostocales</taxon>
        <taxon>Cyanomargaritaceae</taxon>
        <taxon>Cyanomargarita</taxon>
    </lineage>
</organism>
<evidence type="ECO:0000259" key="3">
    <source>
        <dbReference type="PROSITE" id="PS52019"/>
    </source>
</evidence>
<accession>A0A951QRS9</accession>
<reference evidence="4" key="1">
    <citation type="submission" date="2021-05" db="EMBL/GenBank/DDBJ databases">
        <authorList>
            <person name="Pietrasiak N."/>
            <person name="Ward R."/>
            <person name="Stajich J.E."/>
            <person name="Kurbessoian T."/>
        </authorList>
    </citation>
    <scope>NUCLEOTIDE SEQUENCE</scope>
    <source>
        <strain evidence="4">GSE-NOS-MK-12-04C</strain>
    </source>
</reference>
<dbReference type="PANTHER" id="PTHR43775:SF51">
    <property type="entry name" value="INACTIVE PHENOLPHTHIOCEROL SYNTHESIS POLYKETIDE SYNTHASE TYPE I PKS1-RELATED"/>
    <property type="match status" value="1"/>
</dbReference>
<dbReference type="AlphaFoldDB" id="A0A951QRS9"/>
<keyword evidence="1" id="KW-0808">Transferase</keyword>
<feature type="region of interest" description="N-terminal hotdog fold" evidence="2">
    <location>
        <begin position="282"/>
        <end position="404"/>
    </location>
</feature>
<dbReference type="Proteomes" id="UP000729701">
    <property type="component" value="Unassembled WGS sequence"/>
</dbReference>
<feature type="region of interest" description="C-terminal hotdog fold" evidence="2">
    <location>
        <begin position="427"/>
        <end position="571"/>
    </location>
</feature>
<feature type="active site" description="Proton acceptor; for dehydratase activity" evidence="2">
    <location>
        <position position="315"/>
    </location>
</feature>
<dbReference type="InterPro" id="IPR042104">
    <property type="entry name" value="PKS_dehydratase_sf"/>
</dbReference>
<dbReference type="InterPro" id="IPR049551">
    <property type="entry name" value="PKS_DH_C"/>
</dbReference>
<dbReference type="InterPro" id="IPR049900">
    <property type="entry name" value="PKS_mFAS_DH"/>
</dbReference>
<name>A0A951QRS9_9CYAN</name>
<feature type="domain" description="PKS/mFAS DH" evidence="3">
    <location>
        <begin position="282"/>
        <end position="571"/>
    </location>
</feature>
<sequence length="571" mass="64012">MPTTQIRPSSVFLVSGGAKGITAKCAIKLAEHHPCKFILLGRSALAESEPDFAQDCFDDTTLKKRIMENLISQGEKPTPMSVQKIFNRITSNREIKETLSSIKQLGGDAEYISVDVTDAAALQEKLAAAVERTGKITGIIHGAGNLADKLIEKKTEQDFETVYAAKVKGLENLLACVHTNQLEYLVLFSSVTGFYGNIGQTDYAIANEILNKTAHLVKQRYPSCHVVAINWGAWDSGMVTPELKKIFAERKIDIIPIDVGTEMLVNELDNAYHDTAQVVIGSPLVPPGAELDKELRSHRIRRQLKLEENPFVHDHTIAGYAVLPATCAHAWMINTCEQLYPGYTFIRSQDFRVLKGITFNESLASEHIVDLQEISKTESQEIEIQAKIWSKNPEGKIHYHFSATITLGRKIPDSPIYDAVNLQPDNIITGTGQYFYQPDGAKLFHGPNFQEVKRVLNINHEKLTTECVWQKIDDKQQGQFQLQWVNPYVLDLCTHAIWIWLQHFHSSGCLPGQVGKYEQFAEIPSNEIFYVSCEVKAKTASSVTFDLIMHNREGKVFARIIDGKAVIWAMK</sequence>
<dbReference type="Pfam" id="PF08659">
    <property type="entry name" value="KR"/>
    <property type="match status" value="1"/>
</dbReference>
<proteinExistence type="predicted"/>
<dbReference type="EMBL" id="JAHHGZ010000041">
    <property type="protein sequence ID" value="MBW4671224.1"/>
    <property type="molecule type" value="Genomic_DNA"/>
</dbReference>
<dbReference type="SUPFAM" id="SSF51735">
    <property type="entry name" value="NAD(P)-binding Rossmann-fold domains"/>
    <property type="match status" value="1"/>
</dbReference>